<dbReference type="AlphaFoldDB" id="A0A412IH49"/>
<comment type="caution">
    <text evidence="1">The sequence shown here is derived from an EMBL/GenBank/DDBJ whole genome shotgun (WGS) entry which is preliminary data.</text>
</comment>
<dbReference type="EMBL" id="QRVJ01000009">
    <property type="protein sequence ID" value="RGS36451.1"/>
    <property type="molecule type" value="Genomic_DNA"/>
</dbReference>
<reference evidence="1 2" key="1">
    <citation type="submission" date="2018-08" db="EMBL/GenBank/DDBJ databases">
        <title>A genome reference for cultivated species of the human gut microbiota.</title>
        <authorList>
            <person name="Zou Y."/>
            <person name="Xue W."/>
            <person name="Luo G."/>
        </authorList>
    </citation>
    <scope>NUCLEOTIDE SEQUENCE [LARGE SCALE GENOMIC DNA]</scope>
    <source>
        <strain evidence="1 2">AF22-3AC</strain>
    </source>
</reference>
<name>A0A412IH49_9BACE</name>
<evidence type="ECO:0000313" key="1">
    <source>
        <dbReference type="EMBL" id="RGS36451.1"/>
    </source>
</evidence>
<accession>A0A412IH49</accession>
<evidence type="ECO:0000313" key="2">
    <source>
        <dbReference type="Proteomes" id="UP000283341"/>
    </source>
</evidence>
<dbReference type="Proteomes" id="UP000283341">
    <property type="component" value="Unassembled WGS sequence"/>
</dbReference>
<dbReference type="RefSeq" id="WP_118402602.1">
    <property type="nucleotide sequence ID" value="NZ_JBCONJ010000613.1"/>
</dbReference>
<dbReference type="Pfam" id="PF14305">
    <property type="entry name" value="ATPgrasp_TupA"/>
    <property type="match status" value="1"/>
</dbReference>
<dbReference type="InterPro" id="IPR029465">
    <property type="entry name" value="ATPgrasp_TupA"/>
</dbReference>
<keyword evidence="1" id="KW-0808">Transferase</keyword>
<organism evidence="1 2">
    <name type="scientific">Bacteroides cellulosilyticus</name>
    <dbReference type="NCBI Taxonomy" id="246787"/>
    <lineage>
        <taxon>Bacteria</taxon>
        <taxon>Pseudomonadati</taxon>
        <taxon>Bacteroidota</taxon>
        <taxon>Bacteroidia</taxon>
        <taxon>Bacteroidales</taxon>
        <taxon>Bacteroidaceae</taxon>
        <taxon>Bacteroides</taxon>
    </lineage>
</organism>
<sequence>MRVKGMNRFLRGIRRPHLLCNYLIKKMSWLFTDKMYLRLRFYCELGYWLDFNNPKTFSEKLQWLKLYDRRPEYTIMVDKIEVKKYVAEKLGPEYVISTLGFWNTPDDIDFEALPNRFVLKCNHNSGGLYLCRDKSTMDVEAVKKKLRKSLRQNYYWLGREWPYKYVKRRILAEEYMIDENKKELVDYKFFCFHGTPMLCQVISDRSEDEKIDFYDMNWKRQNGLIGLSSNVRNAEVTMPSPHSFEQMKRNAAILSCGIPFSRIDFYEINGRCYFGEITLYPNAGFGKFRPNEWNEEIGKWLKLPSLKNNKVKGEVVN</sequence>
<protein>
    <submittedName>
        <fullName evidence="1">Glycosyl transferase</fullName>
    </submittedName>
</protein>
<gene>
    <name evidence="1" type="ORF">DWX97_11975</name>
</gene>
<dbReference type="GO" id="GO:0016740">
    <property type="term" value="F:transferase activity"/>
    <property type="evidence" value="ECO:0007669"/>
    <property type="project" value="UniProtKB-KW"/>
</dbReference>
<proteinExistence type="predicted"/>